<evidence type="ECO:0000256" key="2">
    <source>
        <dbReference type="SAM" id="Phobius"/>
    </source>
</evidence>
<accession>A0A1B4V944</accession>
<reference evidence="3 4" key="1">
    <citation type="submission" date="2015-08" db="EMBL/GenBank/DDBJ databases">
        <title>Complete genome sequence of Sulfurifustis variabilis.</title>
        <authorList>
            <person name="Miura A."/>
            <person name="Kojima H."/>
            <person name="Fukui M."/>
        </authorList>
    </citation>
    <scope>NUCLEOTIDE SEQUENCE [LARGE SCALE GENOMIC DNA]</scope>
    <source>
        <strain evidence="4">skN76</strain>
    </source>
</reference>
<keyword evidence="2" id="KW-0812">Transmembrane</keyword>
<dbReference type="EMBL" id="AP014936">
    <property type="protein sequence ID" value="BAU49162.1"/>
    <property type="molecule type" value="Genomic_DNA"/>
</dbReference>
<dbReference type="RefSeq" id="WP_148665469.1">
    <property type="nucleotide sequence ID" value="NZ_AP014936.1"/>
</dbReference>
<feature type="transmembrane region" description="Helical" evidence="2">
    <location>
        <begin position="129"/>
        <end position="147"/>
    </location>
</feature>
<feature type="region of interest" description="Disordered" evidence="1">
    <location>
        <begin position="1"/>
        <end position="21"/>
    </location>
</feature>
<feature type="transmembrane region" description="Helical" evidence="2">
    <location>
        <begin position="69"/>
        <end position="89"/>
    </location>
</feature>
<dbReference type="Proteomes" id="UP000218899">
    <property type="component" value="Chromosome"/>
</dbReference>
<evidence type="ECO:0000313" key="3">
    <source>
        <dbReference type="EMBL" id="BAU49162.1"/>
    </source>
</evidence>
<keyword evidence="4" id="KW-1185">Reference proteome</keyword>
<gene>
    <name evidence="3" type="ORF">SVA_2614</name>
</gene>
<evidence type="ECO:0000313" key="4">
    <source>
        <dbReference type="Proteomes" id="UP000218899"/>
    </source>
</evidence>
<organism evidence="3 4">
    <name type="scientific">Sulfurifustis variabilis</name>
    <dbReference type="NCBI Taxonomy" id="1675686"/>
    <lineage>
        <taxon>Bacteria</taxon>
        <taxon>Pseudomonadati</taxon>
        <taxon>Pseudomonadota</taxon>
        <taxon>Gammaproteobacteria</taxon>
        <taxon>Acidiferrobacterales</taxon>
        <taxon>Acidiferrobacteraceae</taxon>
        <taxon>Sulfurifustis</taxon>
    </lineage>
</organism>
<keyword evidence="2" id="KW-1133">Transmembrane helix</keyword>
<name>A0A1B4V944_9GAMM</name>
<evidence type="ECO:0000256" key="1">
    <source>
        <dbReference type="SAM" id="MobiDB-lite"/>
    </source>
</evidence>
<feature type="transmembrane region" description="Helical" evidence="2">
    <location>
        <begin position="101"/>
        <end position="122"/>
    </location>
</feature>
<proteinExistence type="predicted"/>
<feature type="transmembrane region" description="Helical" evidence="2">
    <location>
        <begin position="36"/>
        <end position="57"/>
    </location>
</feature>
<dbReference type="KEGG" id="sva:SVA_2614"/>
<protein>
    <submittedName>
        <fullName evidence="3">Uncharacterized protein</fullName>
    </submittedName>
</protein>
<sequence>MEIDTSKASGIEPPATTSIPEFPSSPKEHVFALLNWLYRNVFFGLITAIMSLVSYLLAKSQPMIETKQLVIGLAILSITICMTNTSFTAELRSFLNKQQEMVSNLASFLAFIVFIIAAYVTFGADFNELAAGMAVTVSFILSVVVGYHSHNIGLRSRALYVEAVIAEVRQKDREGYREERIRDERSLIEQEKIGTREELILISATTGL</sequence>
<keyword evidence="2" id="KW-0472">Membrane</keyword>
<dbReference type="AlphaFoldDB" id="A0A1B4V944"/>